<dbReference type="OMA" id="TQHVERD"/>
<keyword evidence="2" id="KW-1185">Reference proteome</keyword>
<reference evidence="2" key="1">
    <citation type="journal article" date="2009" name="Nature">
        <title>Genome sequence and analysis of the Irish potato famine pathogen Phytophthora infestans.</title>
        <authorList>
            <consortium name="The Broad Institute Genome Sequencing Platform"/>
            <person name="Haas B.J."/>
            <person name="Kamoun S."/>
            <person name="Zody M.C."/>
            <person name="Jiang R.H."/>
            <person name="Handsaker R.E."/>
            <person name="Cano L.M."/>
            <person name="Grabherr M."/>
            <person name="Kodira C.D."/>
            <person name="Raffaele S."/>
            <person name="Torto-Alalibo T."/>
            <person name="Bozkurt T.O."/>
            <person name="Ah-Fong A.M."/>
            <person name="Alvarado L."/>
            <person name="Anderson V.L."/>
            <person name="Armstrong M.R."/>
            <person name="Avrova A."/>
            <person name="Baxter L."/>
            <person name="Beynon J."/>
            <person name="Boevink P.C."/>
            <person name="Bollmann S.R."/>
            <person name="Bos J.I."/>
            <person name="Bulone V."/>
            <person name="Cai G."/>
            <person name="Cakir C."/>
            <person name="Carrington J.C."/>
            <person name="Chawner M."/>
            <person name="Conti L."/>
            <person name="Costanzo S."/>
            <person name="Ewan R."/>
            <person name="Fahlgren N."/>
            <person name="Fischbach M.A."/>
            <person name="Fugelstad J."/>
            <person name="Gilroy E.M."/>
            <person name="Gnerre S."/>
            <person name="Green P.J."/>
            <person name="Grenville-Briggs L.J."/>
            <person name="Griffith J."/>
            <person name="Grunwald N.J."/>
            <person name="Horn K."/>
            <person name="Horner N.R."/>
            <person name="Hu C.H."/>
            <person name="Huitema E."/>
            <person name="Jeong D.H."/>
            <person name="Jones A.M."/>
            <person name="Jones J.D."/>
            <person name="Jones R.W."/>
            <person name="Karlsson E.K."/>
            <person name="Kunjeti S.G."/>
            <person name="Lamour K."/>
            <person name="Liu Z."/>
            <person name="Ma L."/>
            <person name="Maclean D."/>
            <person name="Chibucos M.C."/>
            <person name="McDonald H."/>
            <person name="McWalters J."/>
            <person name="Meijer H.J."/>
            <person name="Morgan W."/>
            <person name="Morris P.F."/>
            <person name="Munro C.A."/>
            <person name="O'Neill K."/>
            <person name="Ospina-Giraldo M."/>
            <person name="Pinzon A."/>
            <person name="Pritchard L."/>
            <person name="Ramsahoye B."/>
            <person name="Ren Q."/>
            <person name="Restrepo S."/>
            <person name="Roy S."/>
            <person name="Sadanandom A."/>
            <person name="Savidor A."/>
            <person name="Schornack S."/>
            <person name="Schwartz D.C."/>
            <person name="Schumann U.D."/>
            <person name="Schwessinger B."/>
            <person name="Seyer L."/>
            <person name="Sharpe T."/>
            <person name="Silvar C."/>
            <person name="Song J."/>
            <person name="Studholme D.J."/>
            <person name="Sykes S."/>
            <person name="Thines M."/>
            <person name="van de Vondervoort P.J."/>
            <person name="Phuntumart V."/>
            <person name="Wawra S."/>
            <person name="Weide R."/>
            <person name="Win J."/>
            <person name="Young C."/>
            <person name="Zhou S."/>
            <person name="Fry W."/>
            <person name="Meyers B.C."/>
            <person name="van West P."/>
            <person name="Ristaino J."/>
            <person name="Govers F."/>
            <person name="Birch P.R."/>
            <person name="Whisson S.C."/>
            <person name="Judelson H.S."/>
            <person name="Nusbaum C."/>
        </authorList>
    </citation>
    <scope>NUCLEOTIDE SEQUENCE [LARGE SCALE GENOMIC DNA]</scope>
    <source>
        <strain evidence="2">T30-4</strain>
    </source>
</reference>
<dbReference type="SUPFAM" id="SSF53474">
    <property type="entry name" value="alpha/beta-Hydrolases"/>
    <property type="match status" value="1"/>
</dbReference>
<evidence type="ECO:0008006" key="3">
    <source>
        <dbReference type="Google" id="ProtNLM"/>
    </source>
</evidence>
<dbReference type="Gene3D" id="3.40.50.1820">
    <property type="entry name" value="alpha/beta hydrolase"/>
    <property type="match status" value="1"/>
</dbReference>
<dbReference type="Proteomes" id="UP000006643">
    <property type="component" value="Unassembled WGS sequence"/>
</dbReference>
<protein>
    <recommendedName>
        <fullName evidence="3">Serine protease family S33</fullName>
    </recommendedName>
</protein>
<dbReference type="InterPro" id="IPR029058">
    <property type="entry name" value="AB_hydrolase_fold"/>
</dbReference>
<dbReference type="HOGENOM" id="CLU_017880_2_0_1"/>
<evidence type="ECO:0000313" key="2">
    <source>
        <dbReference type="Proteomes" id="UP000006643"/>
    </source>
</evidence>
<sequence>MYGDLSSFSMTSAATDVATFISEHTNGENTTVYGVSYETALVERLMHLDTPTMTGYVLDSIATTSGASAAFPQLKTSNFPFCNPPASLCPQVLTSVLSSSKREPTIATRARSVTELASRPYSNLLGTRHPGYFTEMATSRRAENGTMESFGFVSEAVDHLETPALSRPMMEKRFRAVEVSDGGFYEVDYGGIYKLSPLYCAFSKEPSPVCNEIKSERYPSKGIIYERDEYWNKSAVIPKQASVLLLSGKLDPQTPHKHAEYLFEVLEGDNKELTTFDYATHGIIVSTQLVEEDPSSETCGMRLLASYVKNGGDLARLDKTCVGEMPRFNWKISTDYMYGILGTDEPYDESKKREAKQKTVNTSLNEASMNCFPVKWR</sequence>
<organism evidence="1 2">
    <name type="scientific">Phytophthora infestans (strain T30-4)</name>
    <name type="common">Potato late blight agent</name>
    <dbReference type="NCBI Taxonomy" id="403677"/>
    <lineage>
        <taxon>Eukaryota</taxon>
        <taxon>Sar</taxon>
        <taxon>Stramenopiles</taxon>
        <taxon>Oomycota</taxon>
        <taxon>Peronosporomycetes</taxon>
        <taxon>Peronosporales</taxon>
        <taxon>Peronosporaceae</taxon>
        <taxon>Phytophthora</taxon>
    </lineage>
</organism>
<name>D0P4L1_PHYIT</name>
<dbReference type="OrthoDB" id="89099at2759"/>
<dbReference type="STRING" id="403677.D0P4L1"/>
<dbReference type="RefSeq" id="XP_002894763.1">
    <property type="nucleotide sequence ID" value="XM_002894717.1"/>
</dbReference>
<dbReference type="VEuPathDB" id="FungiDB:PITG_21813"/>
<proteinExistence type="predicted"/>
<gene>
    <name evidence="1" type="ORF">PITG_21813</name>
</gene>
<evidence type="ECO:0000313" key="1">
    <source>
        <dbReference type="EMBL" id="EEY66984.1"/>
    </source>
</evidence>
<accession>D0P4L1</accession>
<dbReference type="KEGG" id="pif:PITG_21813"/>
<dbReference type="InParanoid" id="D0P4L1"/>
<dbReference type="EMBL" id="DS028689">
    <property type="protein sequence ID" value="EEY66984.1"/>
    <property type="molecule type" value="Genomic_DNA"/>
</dbReference>
<dbReference type="AlphaFoldDB" id="D0P4L1"/>
<dbReference type="GeneID" id="9477746"/>